<protein>
    <submittedName>
        <fullName evidence="1">Uncharacterized protein</fullName>
    </submittedName>
</protein>
<dbReference type="AlphaFoldDB" id="A0A3L6D7E7"/>
<reference evidence="1 2" key="1">
    <citation type="journal article" date="2018" name="Nat. Genet.">
        <title>Extensive intraspecific gene order and gene structural variations between Mo17 and other maize genomes.</title>
        <authorList>
            <person name="Sun S."/>
            <person name="Zhou Y."/>
            <person name="Chen J."/>
            <person name="Shi J."/>
            <person name="Zhao H."/>
            <person name="Zhao H."/>
            <person name="Song W."/>
            <person name="Zhang M."/>
            <person name="Cui Y."/>
            <person name="Dong X."/>
            <person name="Liu H."/>
            <person name="Ma X."/>
            <person name="Jiao Y."/>
            <person name="Wang B."/>
            <person name="Wei X."/>
            <person name="Stein J.C."/>
            <person name="Glaubitz J.C."/>
            <person name="Lu F."/>
            <person name="Yu G."/>
            <person name="Liang C."/>
            <person name="Fengler K."/>
            <person name="Li B."/>
            <person name="Rafalski A."/>
            <person name="Schnable P.S."/>
            <person name="Ware D.H."/>
            <person name="Buckler E.S."/>
            <person name="Lai J."/>
        </authorList>
    </citation>
    <scope>NUCLEOTIDE SEQUENCE [LARGE SCALE GENOMIC DNA]</scope>
    <source>
        <strain evidence="2">cv. Missouri 17</strain>
        <tissue evidence="1">Seedling</tissue>
    </source>
</reference>
<comment type="caution">
    <text evidence="1">The sequence shown here is derived from an EMBL/GenBank/DDBJ whole genome shotgun (WGS) entry which is preliminary data.</text>
</comment>
<proteinExistence type="predicted"/>
<name>A0A3L6D7E7_MAIZE</name>
<evidence type="ECO:0000313" key="1">
    <source>
        <dbReference type="EMBL" id="PWZ03967.1"/>
    </source>
</evidence>
<accession>A0A3L6D7E7</accession>
<organism evidence="1 2">
    <name type="scientific">Zea mays</name>
    <name type="common">Maize</name>
    <dbReference type="NCBI Taxonomy" id="4577"/>
    <lineage>
        <taxon>Eukaryota</taxon>
        <taxon>Viridiplantae</taxon>
        <taxon>Streptophyta</taxon>
        <taxon>Embryophyta</taxon>
        <taxon>Tracheophyta</taxon>
        <taxon>Spermatophyta</taxon>
        <taxon>Magnoliopsida</taxon>
        <taxon>Liliopsida</taxon>
        <taxon>Poales</taxon>
        <taxon>Poaceae</taxon>
        <taxon>PACMAD clade</taxon>
        <taxon>Panicoideae</taxon>
        <taxon>Andropogonodae</taxon>
        <taxon>Andropogoneae</taxon>
        <taxon>Tripsacinae</taxon>
        <taxon>Zea</taxon>
    </lineage>
</organism>
<evidence type="ECO:0000313" key="2">
    <source>
        <dbReference type="Proteomes" id="UP000251960"/>
    </source>
</evidence>
<dbReference type="EMBL" id="NCVQ01001411">
    <property type="protein sequence ID" value="PWZ03967.1"/>
    <property type="molecule type" value="Genomic_DNA"/>
</dbReference>
<sequence length="137" mass="16165">MATLLHACHGNKLYIGLTHHLPRRLPRNFLEMKTKETMMLLVPQTLMLSNAREVAVSRLRSKEFENQGGKNMDLQEHDCVERLYTKVGIPQVLTIPVRIEISRFYKRGIPIRCRLRCYWTRALPAVKVRFWELYQSV</sequence>
<dbReference type="Proteomes" id="UP000251960">
    <property type="component" value="Unassembled WGS sequence"/>
</dbReference>
<gene>
    <name evidence="1" type="ORF">Zm00014a_041928</name>
</gene>